<dbReference type="Gene3D" id="1.20.1730.10">
    <property type="entry name" value="Sodium/glucose cotransporter"/>
    <property type="match status" value="1"/>
</dbReference>
<evidence type="ECO:0000256" key="7">
    <source>
        <dbReference type="ARBA" id="ARBA00022989"/>
    </source>
</evidence>
<evidence type="ECO:0000256" key="3">
    <source>
        <dbReference type="ARBA" id="ARBA00022448"/>
    </source>
</evidence>
<keyword evidence="11" id="KW-0739">Sodium transport</keyword>
<feature type="transmembrane region" description="Helical" evidence="14">
    <location>
        <begin position="6"/>
        <end position="24"/>
    </location>
</feature>
<reference evidence="16" key="1">
    <citation type="journal article" date="2019" name="Int. J. Syst. Evol. Microbiol.">
        <title>The Global Catalogue of Microorganisms (GCM) 10K type strain sequencing project: providing services to taxonomists for standard genome sequencing and annotation.</title>
        <authorList>
            <consortium name="The Broad Institute Genomics Platform"/>
            <consortium name="The Broad Institute Genome Sequencing Center for Infectious Disease"/>
            <person name="Wu L."/>
            <person name="Ma J."/>
        </authorList>
    </citation>
    <scope>NUCLEOTIDE SEQUENCE [LARGE SCALE GENOMIC DNA]</scope>
    <source>
        <strain evidence="16">JCM 17805</strain>
    </source>
</reference>
<keyword evidence="5 14" id="KW-0812">Transmembrane</keyword>
<organism evidence="15 16">
    <name type="scientific">Kistimonas scapharcae</name>
    <dbReference type="NCBI Taxonomy" id="1036133"/>
    <lineage>
        <taxon>Bacteria</taxon>
        <taxon>Pseudomonadati</taxon>
        <taxon>Pseudomonadota</taxon>
        <taxon>Gammaproteobacteria</taxon>
        <taxon>Oceanospirillales</taxon>
        <taxon>Endozoicomonadaceae</taxon>
        <taxon>Kistimonas</taxon>
    </lineage>
</organism>
<evidence type="ECO:0000256" key="6">
    <source>
        <dbReference type="ARBA" id="ARBA00022847"/>
    </source>
</evidence>
<protein>
    <submittedName>
        <fullName evidence="15">Sodium/proline symporter PutP</fullName>
    </submittedName>
</protein>
<feature type="transmembrane region" description="Helical" evidence="14">
    <location>
        <begin position="129"/>
        <end position="148"/>
    </location>
</feature>
<keyword evidence="9" id="KW-0406">Ion transport</keyword>
<evidence type="ECO:0000256" key="2">
    <source>
        <dbReference type="ARBA" id="ARBA00006434"/>
    </source>
</evidence>
<keyword evidence="16" id="KW-1185">Reference proteome</keyword>
<proteinExistence type="inferred from homology"/>
<feature type="transmembrane region" description="Helical" evidence="14">
    <location>
        <begin position="431"/>
        <end position="448"/>
    </location>
</feature>
<sequence>MTSNWINWVVLGISVFILVAMGLISSRRVCNSKGEGGFLLAGRSLGPVVGAASIVATGYSGWGFMGSPGVAYKYGTIEVLGNFLYAPAMCLAVLFFASFLYRRALKMGSLTIPEYISRSHPGSPAMTRFIHGFAALATALLLLVFLVGQLRAMGMLGGSWLGISVNHAIVLMIGIIILYTTLGGMAAVAWTDTLMVAGMTAAAVFIAHRIFSDLSPTELLTQLEAIEPALVAPDTAAPYGDSRFQVFMIFPYAFLFSAILPYMSVRFLAFRKDVKIHQVALIMAPIACLLSLVPIVGLYVRIQHPELGNADNAMPYFLANFVSPLASGLITLFIIFAMKSTASSVLQVSSSALSHDLRVALFPNRHLSQKYALRFNRCILACLGGVTLVMTLYAPPVMLSLFAITATGTLMATLIGPVLISSFLPGNAHGALASMMTGFCLCGGLLLFTNTGWVEAPLIGCLVSSIVYVVVSRLSRMETLMVGKPRLLTLAESGSH</sequence>
<feature type="transmembrane region" description="Helical" evidence="14">
    <location>
        <begin position="454"/>
        <end position="471"/>
    </location>
</feature>
<feature type="transmembrane region" description="Helical" evidence="14">
    <location>
        <begin position="281"/>
        <end position="302"/>
    </location>
</feature>
<keyword evidence="6" id="KW-0769">Symport</keyword>
<evidence type="ECO:0000256" key="5">
    <source>
        <dbReference type="ARBA" id="ARBA00022692"/>
    </source>
</evidence>
<dbReference type="PANTHER" id="PTHR48086:SF3">
    <property type="entry name" value="SODIUM_PROLINE SYMPORTER"/>
    <property type="match status" value="1"/>
</dbReference>
<comment type="catalytic activity">
    <reaction evidence="12">
        <text>L-proline(in) + Na(+)(in) = L-proline(out) + Na(+)(out)</text>
        <dbReference type="Rhea" id="RHEA:28967"/>
        <dbReference type="ChEBI" id="CHEBI:29101"/>
        <dbReference type="ChEBI" id="CHEBI:60039"/>
    </reaction>
</comment>
<evidence type="ECO:0000313" key="16">
    <source>
        <dbReference type="Proteomes" id="UP001500604"/>
    </source>
</evidence>
<evidence type="ECO:0000256" key="14">
    <source>
        <dbReference type="SAM" id="Phobius"/>
    </source>
</evidence>
<comment type="caution">
    <text evidence="15">The sequence shown here is derived from an EMBL/GenBank/DDBJ whole genome shotgun (WGS) entry which is preliminary data.</text>
</comment>
<dbReference type="InterPro" id="IPR001734">
    <property type="entry name" value="Na/solute_symporter"/>
</dbReference>
<feature type="transmembrane region" description="Helical" evidence="14">
    <location>
        <begin position="84"/>
        <end position="101"/>
    </location>
</feature>
<dbReference type="RefSeq" id="WP_345197116.1">
    <property type="nucleotide sequence ID" value="NZ_BAABFL010000424.1"/>
</dbReference>
<gene>
    <name evidence="15" type="primary">putP_2</name>
    <name evidence="15" type="ORF">GCM10023116_31420</name>
</gene>
<evidence type="ECO:0000256" key="10">
    <source>
        <dbReference type="ARBA" id="ARBA00023136"/>
    </source>
</evidence>
<comment type="similarity">
    <text evidence="2 13">Belongs to the sodium:solute symporter (SSF) (TC 2.A.21) family.</text>
</comment>
<evidence type="ECO:0000256" key="11">
    <source>
        <dbReference type="ARBA" id="ARBA00023201"/>
    </source>
</evidence>
<evidence type="ECO:0000256" key="8">
    <source>
        <dbReference type="ARBA" id="ARBA00023053"/>
    </source>
</evidence>
<comment type="subcellular location">
    <subcellularLocation>
        <location evidence="1">Cell membrane</location>
        <topology evidence="1">Multi-pass membrane protein</topology>
    </subcellularLocation>
</comment>
<dbReference type="InterPro" id="IPR038377">
    <property type="entry name" value="Na/Glc_symporter_sf"/>
</dbReference>
<dbReference type="CDD" id="cd10322">
    <property type="entry name" value="SLC5sbd"/>
    <property type="match status" value="1"/>
</dbReference>
<evidence type="ECO:0000256" key="9">
    <source>
        <dbReference type="ARBA" id="ARBA00023065"/>
    </source>
</evidence>
<feature type="transmembrane region" description="Helical" evidence="14">
    <location>
        <begin position="400"/>
        <end position="424"/>
    </location>
</feature>
<keyword evidence="8" id="KW-0915">Sodium</keyword>
<dbReference type="InterPro" id="IPR050277">
    <property type="entry name" value="Sodium:Solute_Symporter"/>
</dbReference>
<accession>A0ABP8V4E1</accession>
<evidence type="ECO:0000313" key="15">
    <source>
        <dbReference type="EMBL" id="GAA4650859.1"/>
    </source>
</evidence>
<feature type="transmembrane region" description="Helical" evidence="14">
    <location>
        <begin position="160"/>
        <end position="182"/>
    </location>
</feature>
<evidence type="ECO:0000256" key="13">
    <source>
        <dbReference type="RuleBase" id="RU362091"/>
    </source>
</evidence>
<feature type="transmembrane region" description="Helical" evidence="14">
    <location>
        <begin position="314"/>
        <end position="337"/>
    </location>
</feature>
<dbReference type="PROSITE" id="PS50283">
    <property type="entry name" value="NA_SOLUT_SYMP_3"/>
    <property type="match status" value="1"/>
</dbReference>
<evidence type="ECO:0000256" key="1">
    <source>
        <dbReference type="ARBA" id="ARBA00004651"/>
    </source>
</evidence>
<evidence type="ECO:0000256" key="12">
    <source>
        <dbReference type="ARBA" id="ARBA00033708"/>
    </source>
</evidence>
<evidence type="ECO:0000256" key="4">
    <source>
        <dbReference type="ARBA" id="ARBA00022475"/>
    </source>
</evidence>
<feature type="transmembrane region" description="Helical" evidence="14">
    <location>
        <begin position="45"/>
        <end position="64"/>
    </location>
</feature>
<keyword evidence="7 14" id="KW-1133">Transmembrane helix</keyword>
<dbReference type="PANTHER" id="PTHR48086">
    <property type="entry name" value="SODIUM/PROLINE SYMPORTER-RELATED"/>
    <property type="match status" value="1"/>
</dbReference>
<name>A0ABP8V4E1_9GAMM</name>
<dbReference type="Proteomes" id="UP001500604">
    <property type="component" value="Unassembled WGS sequence"/>
</dbReference>
<feature type="transmembrane region" description="Helical" evidence="14">
    <location>
        <begin position="249"/>
        <end position="269"/>
    </location>
</feature>
<dbReference type="Pfam" id="PF00474">
    <property type="entry name" value="SSF"/>
    <property type="match status" value="1"/>
</dbReference>
<keyword evidence="4" id="KW-1003">Cell membrane</keyword>
<keyword evidence="3" id="KW-0813">Transport</keyword>
<keyword evidence="10 14" id="KW-0472">Membrane</keyword>
<feature type="transmembrane region" description="Helical" evidence="14">
    <location>
        <begin position="375"/>
        <end position="394"/>
    </location>
</feature>
<dbReference type="EMBL" id="BAABFL010000424">
    <property type="protein sequence ID" value="GAA4650859.1"/>
    <property type="molecule type" value="Genomic_DNA"/>
</dbReference>